<dbReference type="PROSITE" id="PS51635">
    <property type="entry name" value="PNPLA"/>
    <property type="match status" value="1"/>
</dbReference>
<feature type="domain" description="PNPLA" evidence="6">
    <location>
        <begin position="29"/>
        <end position="219"/>
    </location>
</feature>
<feature type="short sequence motif" description="GXGXXG" evidence="4">
    <location>
        <begin position="33"/>
        <end position="38"/>
    </location>
</feature>
<proteinExistence type="predicted"/>
<dbReference type="RefSeq" id="WP_369329399.1">
    <property type="nucleotide sequence ID" value="NZ_JAULBC010000003.1"/>
</dbReference>
<feature type="short sequence motif" description="DGA/G" evidence="4">
    <location>
        <begin position="206"/>
        <end position="208"/>
    </location>
</feature>
<evidence type="ECO:0000256" key="5">
    <source>
        <dbReference type="SAM" id="SignalP"/>
    </source>
</evidence>
<keyword evidence="1 4" id="KW-0378">Hydrolase</keyword>
<evidence type="ECO:0000313" key="8">
    <source>
        <dbReference type="Proteomes" id="UP001560573"/>
    </source>
</evidence>
<gene>
    <name evidence="7" type="ORF">QTN47_10830</name>
</gene>
<feature type="chain" id="PRO_5045060599" evidence="5">
    <location>
        <begin position="20"/>
        <end position="747"/>
    </location>
</feature>
<dbReference type="Pfam" id="PF01734">
    <property type="entry name" value="Patatin"/>
    <property type="match status" value="1"/>
</dbReference>
<feature type="signal peptide" evidence="5">
    <location>
        <begin position="1"/>
        <end position="19"/>
    </location>
</feature>
<sequence length="747" mass="83883">MQRLLVTLFVVCFVMNLAAQNINAPKIGVTLSGGGAKGLAHIGILKAIDSAGIRVNYITGTSMGSIMGALYACGYSADTIEKIARSIDWELLLTNSSSLRSLTMEEKDEYNKYAVELPWVNHGFRFPSGVLESEELWLKFSELFFPVYKIKDFSKLPKGFRCIAADVSTGEAVVLQKGELVYAVRSSMAIPSVFTAVNYENRKLIDGGVVRNFPVTDAKKMGADFIIGSNVAQGLLPPEKIKNVFQILLQVAFFREDADSKLERQLCDIYVPHKLTDYTMGSFGSSDEIIDEGVKRGRELYPTLKHLADSLRAKYPTAYKDPGNIVKKEDSVYITAYEIRGLKQTQEDFFIHRAQFELNKYYTPSLLSEHIRKAFGTRYYQKIIYSLQPFPDGSAKIIFEVEENPLSFAKLGLIYNSFLGVSLVGNFTTRNTLLPYSRSFLTANIGENMRLKGEHTQFVGPLKNLSASLKSQIEQLNINSYSDFRKDGLYKQFYFTVDLSTQISVKRKMALGLGTRFETFAYKPGLPSKFELRGSNNFFNSYGFFKFNTLNSNIYPKTGFRIDFEAGAVYNQHPDLQFYMNGNLIGNQDSLGFSFNNYTRTKLNAEHYVKLSRKYVLLTQFQAGMNLNYAQSILNDFNVGGMNSVYRNQVTFAGLNEGTVNTSSVASLQLGLRYQMFPNLFLTAKANAGAYNFVSSNNRLQFSNASLLSGYSLSLGYNFLLGPLEVTAMYCDQSKQILPYINLGIPF</sequence>
<evidence type="ECO:0000256" key="1">
    <source>
        <dbReference type="ARBA" id="ARBA00022801"/>
    </source>
</evidence>
<evidence type="ECO:0000256" key="2">
    <source>
        <dbReference type="ARBA" id="ARBA00022963"/>
    </source>
</evidence>
<dbReference type="Gene3D" id="3.40.1090.10">
    <property type="entry name" value="Cytosolic phospholipase A2 catalytic domain"/>
    <property type="match status" value="2"/>
</dbReference>
<keyword evidence="8" id="KW-1185">Reference proteome</keyword>
<dbReference type="Proteomes" id="UP001560573">
    <property type="component" value="Unassembled WGS sequence"/>
</dbReference>
<keyword evidence="5" id="KW-0732">Signal</keyword>
<evidence type="ECO:0000259" key="6">
    <source>
        <dbReference type="PROSITE" id="PS51635"/>
    </source>
</evidence>
<dbReference type="InterPro" id="IPR050301">
    <property type="entry name" value="NTE"/>
</dbReference>
<dbReference type="InterPro" id="IPR016035">
    <property type="entry name" value="Acyl_Trfase/lysoPLipase"/>
</dbReference>
<keyword evidence="2 4" id="KW-0442">Lipid degradation</keyword>
<dbReference type="EMBL" id="JAULBC010000003">
    <property type="protein sequence ID" value="MEX6687992.1"/>
    <property type="molecule type" value="Genomic_DNA"/>
</dbReference>
<evidence type="ECO:0000313" key="7">
    <source>
        <dbReference type="EMBL" id="MEX6687992.1"/>
    </source>
</evidence>
<feature type="short sequence motif" description="GXSXG" evidence="4">
    <location>
        <begin position="60"/>
        <end position="64"/>
    </location>
</feature>
<dbReference type="SUPFAM" id="SSF52151">
    <property type="entry name" value="FabD/lysophospholipase-like"/>
    <property type="match status" value="1"/>
</dbReference>
<protein>
    <submittedName>
        <fullName evidence="7">Patatin-like phospholipase family protein</fullName>
    </submittedName>
</protein>
<dbReference type="InterPro" id="IPR043864">
    <property type="entry name" value="Omp85-like_dom"/>
</dbReference>
<evidence type="ECO:0000256" key="4">
    <source>
        <dbReference type="PROSITE-ProRule" id="PRU01161"/>
    </source>
</evidence>
<dbReference type="PANTHER" id="PTHR14226">
    <property type="entry name" value="NEUROPATHY TARGET ESTERASE/SWISS CHEESE D.MELANOGASTER"/>
    <property type="match status" value="1"/>
</dbReference>
<organism evidence="7 8">
    <name type="scientific">Danxiaibacter flavus</name>
    <dbReference type="NCBI Taxonomy" id="3049108"/>
    <lineage>
        <taxon>Bacteria</taxon>
        <taxon>Pseudomonadati</taxon>
        <taxon>Bacteroidota</taxon>
        <taxon>Chitinophagia</taxon>
        <taxon>Chitinophagales</taxon>
        <taxon>Chitinophagaceae</taxon>
        <taxon>Danxiaibacter</taxon>
    </lineage>
</organism>
<keyword evidence="3 4" id="KW-0443">Lipid metabolism</keyword>
<feature type="active site" description="Nucleophile" evidence="4">
    <location>
        <position position="62"/>
    </location>
</feature>
<accession>A0ABV3ZDN8</accession>
<evidence type="ECO:0000256" key="3">
    <source>
        <dbReference type="ARBA" id="ARBA00023098"/>
    </source>
</evidence>
<name>A0ABV3ZDN8_9BACT</name>
<dbReference type="Pfam" id="PF19143">
    <property type="entry name" value="Omp85_2"/>
    <property type="match status" value="1"/>
</dbReference>
<dbReference type="CDD" id="cd07205">
    <property type="entry name" value="Pat_PNPLA6_PNPLA7_NTE1_like"/>
    <property type="match status" value="1"/>
</dbReference>
<reference evidence="7 8" key="1">
    <citation type="submission" date="2023-07" db="EMBL/GenBank/DDBJ databases">
        <authorList>
            <person name="Lian W.-H."/>
        </authorList>
    </citation>
    <scope>NUCLEOTIDE SEQUENCE [LARGE SCALE GENOMIC DNA]</scope>
    <source>
        <strain evidence="7 8">SYSU DXS3180</strain>
    </source>
</reference>
<dbReference type="InterPro" id="IPR002641">
    <property type="entry name" value="PNPLA_dom"/>
</dbReference>
<feature type="active site" description="Proton acceptor" evidence="4">
    <location>
        <position position="206"/>
    </location>
</feature>
<comment type="caution">
    <text evidence="7">The sequence shown here is derived from an EMBL/GenBank/DDBJ whole genome shotgun (WGS) entry which is preliminary data.</text>
</comment>
<dbReference type="PANTHER" id="PTHR14226:SF76">
    <property type="entry name" value="NTE FAMILY PROTEIN RSSA"/>
    <property type="match status" value="1"/>
</dbReference>